<proteinExistence type="predicted"/>
<evidence type="ECO:0000313" key="2">
    <source>
        <dbReference type="Proteomes" id="UP000805704"/>
    </source>
</evidence>
<accession>A0ACB7F8D8</accession>
<name>A0ACB7F8D8_NIBAL</name>
<organism evidence="1 2">
    <name type="scientific">Nibea albiflora</name>
    <name type="common">Yellow drum</name>
    <name type="synonym">Corvina albiflora</name>
    <dbReference type="NCBI Taxonomy" id="240163"/>
    <lineage>
        <taxon>Eukaryota</taxon>
        <taxon>Metazoa</taxon>
        <taxon>Chordata</taxon>
        <taxon>Craniata</taxon>
        <taxon>Vertebrata</taxon>
        <taxon>Euteleostomi</taxon>
        <taxon>Actinopterygii</taxon>
        <taxon>Neopterygii</taxon>
        <taxon>Teleostei</taxon>
        <taxon>Neoteleostei</taxon>
        <taxon>Acanthomorphata</taxon>
        <taxon>Eupercaria</taxon>
        <taxon>Sciaenidae</taxon>
        <taxon>Nibea</taxon>
    </lineage>
</organism>
<comment type="caution">
    <text evidence="1">The sequence shown here is derived from an EMBL/GenBank/DDBJ whole genome shotgun (WGS) entry which is preliminary data.</text>
</comment>
<protein>
    <submittedName>
        <fullName evidence="1">Claudin-5</fullName>
    </submittedName>
</protein>
<gene>
    <name evidence="1" type="primary">CLDN5.2</name>
    <name evidence="1" type="ORF">GBF38_009500</name>
</gene>
<keyword evidence="2" id="KW-1185">Reference proteome</keyword>
<reference evidence="1" key="1">
    <citation type="submission" date="2020-04" db="EMBL/GenBank/DDBJ databases">
        <title>A chromosome-scale assembly and high-density genetic map of the yellow drum (Nibea albiflora) genome.</title>
        <authorList>
            <person name="Xu D."/>
            <person name="Zhang W."/>
            <person name="Chen R."/>
            <person name="Tan P."/>
            <person name="Wang L."/>
            <person name="Song H."/>
            <person name="Tian L."/>
            <person name="Zhu Q."/>
            <person name="Wang B."/>
        </authorList>
    </citation>
    <scope>NUCLEOTIDE SEQUENCE</scope>
    <source>
        <strain evidence="1">ZJHYS-2018</strain>
    </source>
</reference>
<dbReference type="EMBL" id="CM024803">
    <property type="protein sequence ID" value="KAG8010444.1"/>
    <property type="molecule type" value="Genomic_DNA"/>
</dbReference>
<evidence type="ECO:0000313" key="1">
    <source>
        <dbReference type="EMBL" id="KAG8010444.1"/>
    </source>
</evidence>
<sequence length="83" mass="9161">MVPLCWLANNIIVDFHNPQVAPANKREIGAAIYIAGPPRRCCCWGELCCACSFTQVVRGGYPIKYAPTKTISASGEFDKKHYV</sequence>
<dbReference type="Proteomes" id="UP000805704">
    <property type="component" value="Chromosome 15"/>
</dbReference>